<evidence type="ECO:0000313" key="3">
    <source>
        <dbReference type="EMBL" id="OCT76262.1"/>
    </source>
</evidence>
<dbReference type="EMBL" id="CM004476">
    <property type="protein sequence ID" value="OCT76262.1"/>
    <property type="molecule type" value="Genomic_DNA"/>
</dbReference>
<evidence type="ECO:0000313" key="4">
    <source>
        <dbReference type="Proteomes" id="UP000694892"/>
    </source>
</evidence>
<protein>
    <recommendedName>
        <fullName evidence="5">Tyr recombinase domain-containing protein</fullName>
    </recommendedName>
</protein>
<dbReference type="Gene3D" id="1.10.150.130">
    <property type="match status" value="1"/>
</dbReference>
<evidence type="ECO:0000256" key="2">
    <source>
        <dbReference type="SAM" id="MobiDB-lite"/>
    </source>
</evidence>
<accession>A0A974HFN2</accession>
<feature type="compositionally biased region" description="Basic and acidic residues" evidence="2">
    <location>
        <begin position="172"/>
        <end position="185"/>
    </location>
</feature>
<feature type="region of interest" description="Disordered" evidence="2">
    <location>
        <begin position="127"/>
        <end position="202"/>
    </location>
</feature>
<sequence>MQSRSPSPSMIPPSPRPCGGILTGVCTVMGGPGANLVEELHDSMAYSSEERELPNFDTAPSQAIRPQPVHTPVIHQSPPPLFNPPPLYHPGSRPLASLPAHTVSSQYRLDRWGSHGMGGSVAVRDLASQGSGGCKRHCSADRSPDMFLDNRGASRHRRYGPGYSDHSSSASRARDTSSSERESVHLKRKAATTVPAQQTATATLPVPNPLLQAGSDGILQSSVQQHTGVNVSTAGSRGGPGGYGMPSFPVAPGGDEFMSLIQASVTAATWKGYGNAWTEWVQMGHGRSLASDADRLQLTIDYLLQVRANGYSATVAQRRLSGLAFYFKLAGWHNVTKHFVISQALKGWKKEVVKRESRRPVSFALLRQLILGLQQAVSSPYEISLFQTAFSLAFFGALRISELVPMSKVKTGGLQAEDVILVNSFIRSESVNLKRTSMGRGLGSNIIVNPLEVLGLAVETTDKQCCKNNNNISRREVMGKRSECADSSTTHTQQSISPSIPALLL</sequence>
<dbReference type="SUPFAM" id="SSF47823">
    <property type="entry name" value="lambda integrase-like, N-terminal domain"/>
    <property type="match status" value="1"/>
</dbReference>
<feature type="compositionally biased region" description="Polar residues" evidence="2">
    <location>
        <begin position="485"/>
        <end position="498"/>
    </location>
</feature>
<name>A0A974HFN2_XENLA</name>
<dbReference type="PANTHER" id="PTHR34605:SF8">
    <property type="entry name" value="FILAGGRIN-2-LIKE ISOFORM X1"/>
    <property type="match status" value="1"/>
</dbReference>
<dbReference type="AlphaFoldDB" id="A0A974HFN2"/>
<dbReference type="GO" id="GO:0003677">
    <property type="term" value="F:DNA binding"/>
    <property type="evidence" value="ECO:0007669"/>
    <property type="project" value="UniProtKB-KW"/>
</dbReference>
<dbReference type="Proteomes" id="UP000694892">
    <property type="component" value="Chromosome 6L"/>
</dbReference>
<evidence type="ECO:0000256" key="1">
    <source>
        <dbReference type="ARBA" id="ARBA00023125"/>
    </source>
</evidence>
<proteinExistence type="predicted"/>
<dbReference type="InterPro" id="IPR052925">
    <property type="entry name" value="Phage_Integrase-like_Recomb"/>
</dbReference>
<feature type="region of interest" description="Disordered" evidence="2">
    <location>
        <begin position="483"/>
        <end position="505"/>
    </location>
</feature>
<reference evidence="4" key="1">
    <citation type="journal article" date="2016" name="Nature">
        <title>Genome evolution in the allotetraploid frog Xenopus laevis.</title>
        <authorList>
            <person name="Session A.M."/>
            <person name="Uno Y."/>
            <person name="Kwon T."/>
            <person name="Chapman J.A."/>
            <person name="Toyoda A."/>
            <person name="Takahashi S."/>
            <person name="Fukui A."/>
            <person name="Hikosaka A."/>
            <person name="Suzuki A."/>
            <person name="Kondo M."/>
            <person name="van Heeringen S.J."/>
            <person name="Quigley I."/>
            <person name="Heinz S."/>
            <person name="Ogino H."/>
            <person name="Ochi H."/>
            <person name="Hellsten U."/>
            <person name="Lyons J.B."/>
            <person name="Simakov O."/>
            <person name="Putnam N."/>
            <person name="Stites J."/>
            <person name="Kuroki Y."/>
            <person name="Tanaka T."/>
            <person name="Michiue T."/>
            <person name="Watanabe M."/>
            <person name="Bogdanovic O."/>
            <person name="Lister R."/>
            <person name="Georgiou G."/>
            <person name="Paranjpe S.S."/>
            <person name="van Kruijsbergen I."/>
            <person name="Shu S."/>
            <person name="Carlson J."/>
            <person name="Kinoshita T."/>
            <person name="Ohta Y."/>
            <person name="Mawaribuchi S."/>
            <person name="Jenkins J."/>
            <person name="Grimwood J."/>
            <person name="Schmutz J."/>
            <person name="Mitros T."/>
            <person name="Mozaffari S.V."/>
            <person name="Suzuki Y."/>
            <person name="Haramoto Y."/>
            <person name="Yamamoto T.S."/>
            <person name="Takagi C."/>
            <person name="Heald R."/>
            <person name="Miller K."/>
            <person name="Haudenschild C."/>
            <person name="Kitzman J."/>
            <person name="Nakayama T."/>
            <person name="Izutsu Y."/>
            <person name="Robert J."/>
            <person name="Fortriede J."/>
            <person name="Burns K."/>
            <person name="Lotay V."/>
            <person name="Karimi K."/>
            <person name="Yasuoka Y."/>
            <person name="Dichmann D.S."/>
            <person name="Flajnik M.F."/>
            <person name="Houston D.W."/>
            <person name="Shendure J."/>
            <person name="DuPasquier L."/>
            <person name="Vize P.D."/>
            <person name="Zorn A.M."/>
            <person name="Ito M."/>
            <person name="Marcotte E.M."/>
            <person name="Wallingford J.B."/>
            <person name="Ito Y."/>
            <person name="Asashima M."/>
            <person name="Ueno N."/>
            <person name="Matsuda Y."/>
            <person name="Veenstra G.J."/>
            <person name="Fujiyama A."/>
            <person name="Harland R.M."/>
            <person name="Taira M."/>
            <person name="Rokhsar D.S."/>
        </authorList>
    </citation>
    <scope>NUCLEOTIDE SEQUENCE [LARGE SCALE GENOMIC DNA]</scope>
    <source>
        <strain evidence="4">J</strain>
    </source>
</reference>
<feature type="compositionally biased region" description="Low complexity" evidence="2">
    <location>
        <begin position="191"/>
        <end position="202"/>
    </location>
</feature>
<evidence type="ECO:0008006" key="5">
    <source>
        <dbReference type="Google" id="ProtNLM"/>
    </source>
</evidence>
<gene>
    <name evidence="3" type="ORF">XELAEV_18031458mg</name>
</gene>
<organism evidence="3 4">
    <name type="scientific">Xenopus laevis</name>
    <name type="common">African clawed frog</name>
    <dbReference type="NCBI Taxonomy" id="8355"/>
    <lineage>
        <taxon>Eukaryota</taxon>
        <taxon>Metazoa</taxon>
        <taxon>Chordata</taxon>
        <taxon>Craniata</taxon>
        <taxon>Vertebrata</taxon>
        <taxon>Euteleostomi</taxon>
        <taxon>Amphibia</taxon>
        <taxon>Batrachia</taxon>
        <taxon>Anura</taxon>
        <taxon>Pipoidea</taxon>
        <taxon>Pipidae</taxon>
        <taxon>Xenopodinae</taxon>
        <taxon>Xenopus</taxon>
        <taxon>Xenopus</taxon>
    </lineage>
</organism>
<keyword evidence="1" id="KW-0238">DNA-binding</keyword>
<dbReference type="PANTHER" id="PTHR34605">
    <property type="entry name" value="PHAGE_INTEGRASE DOMAIN-CONTAINING PROTEIN"/>
    <property type="match status" value="1"/>
</dbReference>
<dbReference type="InterPro" id="IPR010998">
    <property type="entry name" value="Integrase_recombinase_N"/>
</dbReference>